<evidence type="ECO:0000313" key="1">
    <source>
        <dbReference type="EMBL" id="KAK5997339.1"/>
    </source>
</evidence>
<accession>A0ABR0SZC5</accession>
<dbReference type="EMBL" id="JAVFKD010000002">
    <property type="protein sequence ID" value="KAK5997339.1"/>
    <property type="molecule type" value="Genomic_DNA"/>
</dbReference>
<gene>
    <name evidence="1" type="ORF">PT974_02694</name>
</gene>
<name>A0ABR0SZC5_9HYPO</name>
<organism evidence="1 2">
    <name type="scientific">Cladobotryum mycophilum</name>
    <dbReference type="NCBI Taxonomy" id="491253"/>
    <lineage>
        <taxon>Eukaryota</taxon>
        <taxon>Fungi</taxon>
        <taxon>Dikarya</taxon>
        <taxon>Ascomycota</taxon>
        <taxon>Pezizomycotina</taxon>
        <taxon>Sordariomycetes</taxon>
        <taxon>Hypocreomycetidae</taxon>
        <taxon>Hypocreales</taxon>
        <taxon>Hypocreaceae</taxon>
        <taxon>Cladobotryum</taxon>
    </lineage>
</organism>
<reference evidence="1 2" key="1">
    <citation type="submission" date="2024-01" db="EMBL/GenBank/DDBJ databases">
        <title>Complete genome of Cladobotryum mycophilum ATHUM6906.</title>
        <authorList>
            <person name="Christinaki A.C."/>
            <person name="Myridakis A.I."/>
            <person name="Kouvelis V.N."/>
        </authorList>
    </citation>
    <scope>NUCLEOTIDE SEQUENCE [LARGE SCALE GENOMIC DNA]</scope>
    <source>
        <strain evidence="1 2">ATHUM6906</strain>
    </source>
</reference>
<evidence type="ECO:0000313" key="2">
    <source>
        <dbReference type="Proteomes" id="UP001338125"/>
    </source>
</evidence>
<keyword evidence="2" id="KW-1185">Reference proteome</keyword>
<sequence>MSKIDRGRYARAITPLLEAAKKTRRNFFTISSASDRAIVAAKETKRIYDDPAAAERALVPKIEQKIEAKIVAYEKYLAYMQEHVKILKSELGKGDILLAEYQADLDRFEESVVEIFTSLAILRFRKRRIVWEYYYMIKPSRQDIVDSWTYLDSVVSQQKSDVVTNAILCQFRWPRERAVPGPGSRGLLCGE</sequence>
<dbReference type="Proteomes" id="UP001338125">
    <property type="component" value="Unassembled WGS sequence"/>
</dbReference>
<proteinExistence type="predicted"/>
<comment type="caution">
    <text evidence="1">The sequence shown here is derived from an EMBL/GenBank/DDBJ whole genome shotgun (WGS) entry which is preliminary data.</text>
</comment>
<protein>
    <submittedName>
        <fullName evidence="1">Uncharacterized protein</fullName>
    </submittedName>
</protein>